<name>A0AC35TMU2_9BILA</name>
<dbReference type="Proteomes" id="UP000095286">
    <property type="component" value="Unplaced"/>
</dbReference>
<sequence>MQLPGSWYYEGDKCSLDGELSIPHSSPTTDLEMLGRGNNITDNIVVPSSEHVAEIVGRQGCKIKALRAKTNTYIKTPARGEPPMFVVTGNLEDVFEAMKEIECAAEHFTQIRASRRHSQGGMPAPGHVTAYVRVPLRVVGLVVGPKGSTIKRIQQDTHTYIITPSREKEPAFEHLQFKVTGLPGNVDSARKEIERHIYLRTGSLPITKQSSDVDSLTNGISQVNTIHLRDNPTYGSKAPSSCFNYGSLNPSLFGGLNDPMNKLLFGMDEIRIQGDNISSYQHFNAMNWYQQNSFMNSPVSNHPDFSTGLTTPNDMLFSNHKHESIASIERSQQSVLSTYRQNLEQGVSSSSSSGSRDEGLSDSPVSLFDGLTPREHNIRRELEMIWNGYETGLDALISQDFNVPTLST</sequence>
<accession>A0AC35TMU2</accession>
<proteinExistence type="predicted"/>
<evidence type="ECO:0000313" key="2">
    <source>
        <dbReference type="WBParaSite" id="RSKR_0000213300.1"/>
    </source>
</evidence>
<protein>
    <submittedName>
        <fullName evidence="2">KH domain-containing protein</fullName>
    </submittedName>
</protein>
<organism evidence="1 2">
    <name type="scientific">Rhabditophanes sp. KR3021</name>
    <dbReference type="NCBI Taxonomy" id="114890"/>
    <lineage>
        <taxon>Eukaryota</taxon>
        <taxon>Metazoa</taxon>
        <taxon>Ecdysozoa</taxon>
        <taxon>Nematoda</taxon>
        <taxon>Chromadorea</taxon>
        <taxon>Rhabditida</taxon>
        <taxon>Tylenchina</taxon>
        <taxon>Panagrolaimomorpha</taxon>
        <taxon>Strongyloidoidea</taxon>
        <taxon>Alloionematidae</taxon>
        <taxon>Rhabditophanes</taxon>
    </lineage>
</organism>
<dbReference type="WBParaSite" id="RSKR_0000213300.1">
    <property type="protein sequence ID" value="RSKR_0000213300.1"/>
    <property type="gene ID" value="RSKR_0000213300"/>
</dbReference>
<reference evidence="2" key="1">
    <citation type="submission" date="2016-11" db="UniProtKB">
        <authorList>
            <consortium name="WormBaseParasite"/>
        </authorList>
    </citation>
    <scope>IDENTIFICATION</scope>
    <source>
        <strain evidence="2">KR3021</strain>
    </source>
</reference>
<evidence type="ECO:0000313" key="1">
    <source>
        <dbReference type="Proteomes" id="UP000095286"/>
    </source>
</evidence>